<name>A0ABY5ABX2_9GAMM</name>
<evidence type="ECO:0000256" key="2">
    <source>
        <dbReference type="ARBA" id="ARBA00023015"/>
    </source>
</evidence>
<evidence type="ECO:0000256" key="4">
    <source>
        <dbReference type="ARBA" id="ARBA00023163"/>
    </source>
</evidence>
<keyword evidence="4" id="KW-0804">Transcription</keyword>
<comment type="similarity">
    <text evidence="1">Belongs to the LysR transcriptional regulatory family.</text>
</comment>
<dbReference type="GeneID" id="300080723"/>
<dbReference type="SUPFAM" id="SSF46785">
    <property type="entry name" value="Winged helix' DNA-binding domain"/>
    <property type="match status" value="1"/>
</dbReference>
<dbReference type="PROSITE" id="PS50931">
    <property type="entry name" value="HTH_LYSR"/>
    <property type="match status" value="1"/>
</dbReference>
<protein>
    <submittedName>
        <fullName evidence="6">LysR family transcriptional regulator</fullName>
    </submittedName>
</protein>
<dbReference type="Gene3D" id="3.40.190.290">
    <property type="match status" value="1"/>
</dbReference>
<keyword evidence="7" id="KW-1185">Reference proteome</keyword>
<dbReference type="Pfam" id="PF00126">
    <property type="entry name" value="HTH_1"/>
    <property type="match status" value="1"/>
</dbReference>
<dbReference type="Pfam" id="PF03466">
    <property type="entry name" value="LysR_substrate"/>
    <property type="match status" value="1"/>
</dbReference>
<dbReference type="InterPro" id="IPR036390">
    <property type="entry name" value="WH_DNA-bd_sf"/>
</dbReference>
<feature type="domain" description="HTH lysR-type" evidence="5">
    <location>
        <begin position="1"/>
        <end position="59"/>
    </location>
</feature>
<evidence type="ECO:0000256" key="3">
    <source>
        <dbReference type="ARBA" id="ARBA00023125"/>
    </source>
</evidence>
<dbReference type="SUPFAM" id="SSF53850">
    <property type="entry name" value="Periplasmic binding protein-like II"/>
    <property type="match status" value="1"/>
</dbReference>
<dbReference type="Gene3D" id="1.10.10.10">
    <property type="entry name" value="Winged helix-like DNA-binding domain superfamily/Winged helix DNA-binding domain"/>
    <property type="match status" value="1"/>
</dbReference>
<evidence type="ECO:0000259" key="5">
    <source>
        <dbReference type="PROSITE" id="PS50931"/>
    </source>
</evidence>
<evidence type="ECO:0000313" key="7">
    <source>
        <dbReference type="Proteomes" id="UP001054897"/>
    </source>
</evidence>
<accession>A0ABY5ABX2</accession>
<dbReference type="PANTHER" id="PTHR30537">
    <property type="entry name" value="HTH-TYPE TRANSCRIPTIONAL REGULATOR"/>
    <property type="match status" value="1"/>
</dbReference>
<evidence type="ECO:0000313" key="6">
    <source>
        <dbReference type="EMBL" id="USR41190.1"/>
    </source>
</evidence>
<evidence type="ECO:0000256" key="1">
    <source>
        <dbReference type="ARBA" id="ARBA00009437"/>
    </source>
</evidence>
<dbReference type="InterPro" id="IPR058163">
    <property type="entry name" value="LysR-type_TF_proteobact-type"/>
</dbReference>
<dbReference type="CDD" id="cd08422">
    <property type="entry name" value="PBP2_CrgA_like"/>
    <property type="match status" value="1"/>
</dbReference>
<reference evidence="6" key="1">
    <citation type="submission" date="2022-06" db="EMBL/GenBank/DDBJ databases">
        <title>Complete genome of Pseudomonas hydrolytica DSWY01T.</title>
        <authorList>
            <person name="Jung J."/>
            <person name="Jeon C.O."/>
        </authorList>
    </citation>
    <scope>NUCLEOTIDE SEQUENCE</scope>
    <source>
        <strain evidence="6">DSWY01</strain>
    </source>
</reference>
<dbReference type="InterPro" id="IPR036388">
    <property type="entry name" value="WH-like_DNA-bd_sf"/>
</dbReference>
<keyword evidence="3" id="KW-0238">DNA-binding</keyword>
<dbReference type="Proteomes" id="UP001054897">
    <property type="component" value="Chromosome"/>
</dbReference>
<sequence length="309" mass="33832">MDRLTAAQVFVEVVQRGSQTAAAEALEMSRAMVSRYLAELEHWAGVRLLHRSTRKLSLTAAGEQMLPQCREMLALAENMQALGQGLDDAPRGTLRITCSQSFAQAWLVHALQEFTERYPQVSIDLLVGSEAVNLVEARIDLALRITNQLDPNLIARRLGVCRSVVCASPAYLARHGTPQHPQELARHNCLSYAYFGRSLWEFERQGEASAVSVAGSLSANESMVLLEAALAGAGISLQPLYSVAGLLREGRLVQLLADYRPAELGIHALYGTRRQMLPAMRLLLDFIAERLAGEAQWQIDCAGGLHSAS</sequence>
<dbReference type="InterPro" id="IPR005119">
    <property type="entry name" value="LysR_subst-bd"/>
</dbReference>
<dbReference type="RefSeq" id="WP_096827006.1">
    <property type="nucleotide sequence ID" value="NZ_CAXYQR010000004.1"/>
</dbReference>
<dbReference type="InterPro" id="IPR000847">
    <property type="entry name" value="LysR_HTH_N"/>
</dbReference>
<gene>
    <name evidence="6" type="ORF">L1F06_007080</name>
</gene>
<organism evidence="6 7">
    <name type="scientific">Ectopseudomonas hydrolytica</name>
    <dbReference type="NCBI Taxonomy" id="2493633"/>
    <lineage>
        <taxon>Bacteria</taxon>
        <taxon>Pseudomonadati</taxon>
        <taxon>Pseudomonadota</taxon>
        <taxon>Gammaproteobacteria</taxon>
        <taxon>Pseudomonadales</taxon>
        <taxon>Pseudomonadaceae</taxon>
        <taxon>Ectopseudomonas</taxon>
    </lineage>
</organism>
<dbReference type="EMBL" id="CP099397">
    <property type="protein sequence ID" value="USR41190.1"/>
    <property type="molecule type" value="Genomic_DNA"/>
</dbReference>
<dbReference type="PANTHER" id="PTHR30537:SF35">
    <property type="entry name" value="TRANSCRIPTIONAL REGULATORY PROTEIN"/>
    <property type="match status" value="1"/>
</dbReference>
<proteinExistence type="inferred from homology"/>
<keyword evidence="2" id="KW-0805">Transcription regulation</keyword>